<keyword evidence="2" id="KW-1185">Reference proteome</keyword>
<sequence length="110" mass="11997">MLVVRSFGTIVELARRKSFIFVPGKSLIPGAVSALPIVSDFLATVPIFFHAFFPATVLPDDAPLQPIQSIFILAGILQIHQSPRWLYCSSTHSEWSVGEVGEGIAKFISV</sequence>
<accession>A0ABQ5DNT0</accession>
<proteinExistence type="predicted"/>
<evidence type="ECO:0000313" key="1">
    <source>
        <dbReference type="EMBL" id="GJT39973.1"/>
    </source>
</evidence>
<dbReference type="Proteomes" id="UP001151760">
    <property type="component" value="Unassembled WGS sequence"/>
</dbReference>
<reference evidence="1" key="1">
    <citation type="journal article" date="2022" name="Int. J. Mol. Sci.">
        <title>Draft Genome of Tanacetum Coccineum: Genomic Comparison of Closely Related Tanacetum-Family Plants.</title>
        <authorList>
            <person name="Yamashiro T."/>
            <person name="Shiraishi A."/>
            <person name="Nakayama K."/>
            <person name="Satake H."/>
        </authorList>
    </citation>
    <scope>NUCLEOTIDE SEQUENCE</scope>
</reference>
<evidence type="ECO:0000313" key="2">
    <source>
        <dbReference type="Proteomes" id="UP001151760"/>
    </source>
</evidence>
<gene>
    <name evidence="1" type="ORF">Tco_0939838</name>
</gene>
<name>A0ABQ5DNT0_9ASTR</name>
<dbReference type="EMBL" id="BQNB010015432">
    <property type="protein sequence ID" value="GJT39973.1"/>
    <property type="molecule type" value="Genomic_DNA"/>
</dbReference>
<comment type="caution">
    <text evidence="1">The sequence shown here is derived from an EMBL/GenBank/DDBJ whole genome shotgun (WGS) entry which is preliminary data.</text>
</comment>
<reference evidence="1" key="2">
    <citation type="submission" date="2022-01" db="EMBL/GenBank/DDBJ databases">
        <authorList>
            <person name="Yamashiro T."/>
            <person name="Shiraishi A."/>
            <person name="Satake H."/>
            <person name="Nakayama K."/>
        </authorList>
    </citation>
    <scope>NUCLEOTIDE SEQUENCE</scope>
</reference>
<protein>
    <submittedName>
        <fullName evidence="1">Uncharacterized protein</fullName>
    </submittedName>
</protein>
<organism evidence="1 2">
    <name type="scientific">Tanacetum coccineum</name>
    <dbReference type="NCBI Taxonomy" id="301880"/>
    <lineage>
        <taxon>Eukaryota</taxon>
        <taxon>Viridiplantae</taxon>
        <taxon>Streptophyta</taxon>
        <taxon>Embryophyta</taxon>
        <taxon>Tracheophyta</taxon>
        <taxon>Spermatophyta</taxon>
        <taxon>Magnoliopsida</taxon>
        <taxon>eudicotyledons</taxon>
        <taxon>Gunneridae</taxon>
        <taxon>Pentapetalae</taxon>
        <taxon>asterids</taxon>
        <taxon>campanulids</taxon>
        <taxon>Asterales</taxon>
        <taxon>Asteraceae</taxon>
        <taxon>Asteroideae</taxon>
        <taxon>Anthemideae</taxon>
        <taxon>Anthemidinae</taxon>
        <taxon>Tanacetum</taxon>
    </lineage>
</organism>